<name>A0ABD1T7D4_9LAMI</name>
<accession>A0ABD1T7D4</accession>
<organism evidence="1 2">
    <name type="scientific">Forsythia ovata</name>
    <dbReference type="NCBI Taxonomy" id="205694"/>
    <lineage>
        <taxon>Eukaryota</taxon>
        <taxon>Viridiplantae</taxon>
        <taxon>Streptophyta</taxon>
        <taxon>Embryophyta</taxon>
        <taxon>Tracheophyta</taxon>
        <taxon>Spermatophyta</taxon>
        <taxon>Magnoliopsida</taxon>
        <taxon>eudicotyledons</taxon>
        <taxon>Gunneridae</taxon>
        <taxon>Pentapetalae</taxon>
        <taxon>asterids</taxon>
        <taxon>lamiids</taxon>
        <taxon>Lamiales</taxon>
        <taxon>Oleaceae</taxon>
        <taxon>Forsythieae</taxon>
        <taxon>Forsythia</taxon>
    </lineage>
</organism>
<reference evidence="2" key="1">
    <citation type="submission" date="2024-07" db="EMBL/GenBank/DDBJ databases">
        <title>Two chromosome-level genome assemblies of Korean endemic species Abeliophyllum distichum and Forsythia ovata (Oleaceae).</title>
        <authorList>
            <person name="Jang H."/>
        </authorList>
    </citation>
    <scope>NUCLEOTIDE SEQUENCE [LARGE SCALE GENOMIC DNA]</scope>
</reference>
<dbReference type="AlphaFoldDB" id="A0ABD1T7D4"/>
<sequence>MNESVIHNSFLPSLQHLHGIRALVSPLSIATSDPKSPENIIPSSASSSHLAIHNSLENNKTHLHQQSKVVQAVFFAIPRFDDILGLGDKSVASYSVAEEEIPKSFYIEDATA</sequence>
<protein>
    <submittedName>
        <fullName evidence="1">Uncharacterized protein</fullName>
    </submittedName>
</protein>
<dbReference type="Proteomes" id="UP001604277">
    <property type="component" value="Unassembled WGS sequence"/>
</dbReference>
<evidence type="ECO:0000313" key="1">
    <source>
        <dbReference type="EMBL" id="KAL2508647.1"/>
    </source>
</evidence>
<proteinExistence type="predicted"/>
<gene>
    <name evidence="1" type="ORF">Fot_32294</name>
</gene>
<dbReference type="EMBL" id="JBFOLJ010000009">
    <property type="protein sequence ID" value="KAL2508647.1"/>
    <property type="molecule type" value="Genomic_DNA"/>
</dbReference>
<comment type="caution">
    <text evidence="1">The sequence shown here is derived from an EMBL/GenBank/DDBJ whole genome shotgun (WGS) entry which is preliminary data.</text>
</comment>
<keyword evidence="2" id="KW-1185">Reference proteome</keyword>
<evidence type="ECO:0000313" key="2">
    <source>
        <dbReference type="Proteomes" id="UP001604277"/>
    </source>
</evidence>